<dbReference type="InterPro" id="IPR010255">
    <property type="entry name" value="Haem_peroxidase_sf"/>
</dbReference>
<dbReference type="InterPro" id="IPR044831">
    <property type="entry name" value="Ccp1-like"/>
</dbReference>
<dbReference type="InterPro" id="IPR002016">
    <property type="entry name" value="Haem_peroxidase"/>
</dbReference>
<feature type="signal peptide" evidence="5">
    <location>
        <begin position="1"/>
        <end position="22"/>
    </location>
</feature>
<dbReference type="GO" id="GO:0046872">
    <property type="term" value="F:metal ion binding"/>
    <property type="evidence" value="ECO:0007669"/>
    <property type="project" value="UniProtKB-UniRule"/>
</dbReference>
<dbReference type="OrthoDB" id="5985073at2759"/>
<keyword evidence="2" id="KW-0349">Heme</keyword>
<comment type="caution">
    <text evidence="7">The sequence shown here is derived from an EMBL/GenBank/DDBJ whole genome shotgun (WGS) entry which is preliminary data.</text>
</comment>
<feature type="domain" description="Plant heme peroxidase family profile" evidence="6">
    <location>
        <begin position="131"/>
        <end position="347"/>
    </location>
</feature>
<dbReference type="GO" id="GO:0004601">
    <property type="term" value="F:peroxidase activity"/>
    <property type="evidence" value="ECO:0007669"/>
    <property type="project" value="UniProtKB-KW"/>
</dbReference>
<dbReference type="AlphaFoldDB" id="A0A2K0T5Q9"/>
<dbReference type="GO" id="GO:0000302">
    <property type="term" value="P:response to reactive oxygen species"/>
    <property type="evidence" value="ECO:0007669"/>
    <property type="project" value="TreeGrafter"/>
</dbReference>
<dbReference type="Gene3D" id="1.10.520.10">
    <property type="match status" value="1"/>
</dbReference>
<reference evidence="7 8" key="1">
    <citation type="submission" date="2017-02" db="EMBL/GenBank/DDBJ databases">
        <title>Genomes of Trichoderma spp. with biocontrol activity.</title>
        <authorList>
            <person name="Gardiner D."/>
            <person name="Kazan K."/>
            <person name="Vos C."/>
            <person name="Harvey P."/>
        </authorList>
    </citation>
    <scope>NUCLEOTIDE SEQUENCE [LARGE SCALE GENOMIC DNA]</scope>
    <source>
        <strain evidence="7 8">A5MH</strain>
    </source>
</reference>
<dbReference type="EMBL" id="MTYH01000060">
    <property type="protein sequence ID" value="PNP40862.1"/>
    <property type="molecule type" value="Genomic_DNA"/>
</dbReference>
<feature type="chain" id="PRO_5014211218" description="Peroxidase" evidence="5">
    <location>
        <begin position="23"/>
        <end position="552"/>
    </location>
</feature>
<comment type="similarity">
    <text evidence="4">Belongs to the peroxidase family.</text>
</comment>
<evidence type="ECO:0000256" key="5">
    <source>
        <dbReference type="RuleBase" id="RU363051"/>
    </source>
</evidence>
<gene>
    <name evidence="7" type="ORF">TGAMA5MH_07302</name>
</gene>
<accession>A0A2K0T5Q9</accession>
<dbReference type="GO" id="GO:0034599">
    <property type="term" value="P:cellular response to oxidative stress"/>
    <property type="evidence" value="ECO:0007669"/>
    <property type="project" value="InterPro"/>
</dbReference>
<dbReference type="EC" id="1.11.1.-" evidence="5"/>
<dbReference type="PROSITE" id="PS50873">
    <property type="entry name" value="PEROXIDASE_4"/>
    <property type="match status" value="1"/>
</dbReference>
<evidence type="ECO:0000259" key="6">
    <source>
        <dbReference type="PROSITE" id="PS50873"/>
    </source>
</evidence>
<dbReference type="PANTHER" id="PTHR31356:SF53">
    <property type="entry name" value="HEME PEROXIDASE"/>
    <property type="match status" value="1"/>
</dbReference>
<proteinExistence type="inferred from homology"/>
<evidence type="ECO:0000313" key="8">
    <source>
        <dbReference type="Proteomes" id="UP000236546"/>
    </source>
</evidence>
<keyword evidence="2" id="KW-0479">Metal-binding</keyword>
<keyword evidence="1 5" id="KW-0575">Peroxidase</keyword>
<keyword evidence="5" id="KW-0732">Signal</keyword>
<organism evidence="7 8">
    <name type="scientific">Trichoderma gamsii</name>
    <dbReference type="NCBI Taxonomy" id="398673"/>
    <lineage>
        <taxon>Eukaryota</taxon>
        <taxon>Fungi</taxon>
        <taxon>Dikarya</taxon>
        <taxon>Ascomycota</taxon>
        <taxon>Pezizomycotina</taxon>
        <taxon>Sordariomycetes</taxon>
        <taxon>Hypocreomycetidae</taxon>
        <taxon>Hypocreales</taxon>
        <taxon>Hypocreaceae</taxon>
        <taxon>Trichoderma</taxon>
    </lineage>
</organism>
<name>A0A2K0T5Q9_9HYPO</name>
<dbReference type="GO" id="GO:0042744">
    <property type="term" value="P:hydrogen peroxide catabolic process"/>
    <property type="evidence" value="ECO:0007669"/>
    <property type="project" value="TreeGrafter"/>
</dbReference>
<evidence type="ECO:0000256" key="3">
    <source>
        <dbReference type="ARBA" id="ARBA00023002"/>
    </source>
</evidence>
<evidence type="ECO:0000256" key="1">
    <source>
        <dbReference type="ARBA" id="ARBA00022559"/>
    </source>
</evidence>
<protein>
    <recommendedName>
        <fullName evidence="5">Peroxidase</fullName>
        <ecNumber evidence="5">1.11.1.-</ecNumber>
    </recommendedName>
</protein>
<dbReference type="GO" id="GO:0020037">
    <property type="term" value="F:heme binding"/>
    <property type="evidence" value="ECO:0007669"/>
    <property type="project" value="UniProtKB-UniRule"/>
</dbReference>
<sequence>MAWTRAILYSALSSYLWHPANANYVWPNEEIDELERILFEQDSIFGQPGSDLASFVSGCSGFGDGPQGGERNFGAEWLRTAYHDMATADVNAGTGGLDASILFETDRPENPGKAFSETFGFFSAVHSPRSSMSDLFAMAAVIAVGSCSNGKVIIPYRGGRVDAAGPGPSGVPQPQEDLASHTASFARQGFDVTEMIQLVACGHSIGGVHGVDFPEIVPNPPNTGTDNMVTFDTTNNDFDNKVAKEFVANNTQNPLAFGQNETTRSDFRIFNADGGKVISQLADSNDYFLSTCTTMLERMINTVPRSVKLTDIIKPIAVKPRNLFITPNADGTLYVNGFIRIANTTADANKSQVFIHFKSRSGKLLPVATATTKKGMSGGCDYPNCGPDFIFYMFNTTISAEDGISSFTIEIQNDAAGKTSQYDNGGSGFPFSDALQPLFSLSNQTESVVDNVVYNQLNVTALVLNAEDFSDISLIINVPVNLTAPISPWTQSKVSMKPLSKVPGTNHTLYTGSWKAESAAGTVPFDIVATGNKGTVSSLFNSWDNVPQFFDE</sequence>
<keyword evidence="3 5" id="KW-0560">Oxidoreductase</keyword>
<dbReference type="SUPFAM" id="SSF48113">
    <property type="entry name" value="Heme-dependent peroxidases"/>
    <property type="match status" value="1"/>
</dbReference>
<dbReference type="Pfam" id="PF00141">
    <property type="entry name" value="peroxidase"/>
    <property type="match status" value="1"/>
</dbReference>
<evidence type="ECO:0000256" key="4">
    <source>
        <dbReference type="RuleBase" id="RU004241"/>
    </source>
</evidence>
<dbReference type="PANTHER" id="PTHR31356">
    <property type="entry name" value="THYLAKOID LUMENAL 29 KDA PROTEIN, CHLOROPLASTIC-RELATED"/>
    <property type="match status" value="1"/>
</dbReference>
<dbReference type="Proteomes" id="UP000236546">
    <property type="component" value="Unassembled WGS sequence"/>
</dbReference>
<keyword evidence="2" id="KW-0408">Iron</keyword>
<evidence type="ECO:0000256" key="2">
    <source>
        <dbReference type="ARBA" id="ARBA00022617"/>
    </source>
</evidence>
<evidence type="ECO:0000313" key="7">
    <source>
        <dbReference type="EMBL" id="PNP40862.1"/>
    </source>
</evidence>